<gene>
    <name evidence="1" type="ORF">GJU39_05160</name>
</gene>
<dbReference type="AlphaFoldDB" id="A0A7K0FV31"/>
<protein>
    <recommendedName>
        <fullName evidence="3">LysM domain-containing protein</fullName>
    </recommendedName>
</protein>
<comment type="caution">
    <text evidence="1">The sequence shown here is derived from an EMBL/GenBank/DDBJ whole genome shotgun (WGS) entry which is preliminary data.</text>
</comment>
<name>A0A7K0FV31_9SPHI</name>
<evidence type="ECO:0008006" key="3">
    <source>
        <dbReference type="Google" id="ProtNLM"/>
    </source>
</evidence>
<proteinExistence type="predicted"/>
<evidence type="ECO:0000313" key="1">
    <source>
        <dbReference type="EMBL" id="MRX75473.1"/>
    </source>
</evidence>
<dbReference type="OrthoDB" id="1014182at2"/>
<dbReference type="RefSeq" id="WP_154279624.1">
    <property type="nucleotide sequence ID" value="NZ_JBHUJQ010000001.1"/>
</dbReference>
<sequence>MMNLAPKRCRITKETTLEELCVAFNLTKEQLRKYHNIYCPKQDYIGDGIPKHVEIIFLPPDEKDLRERIFNPDGGNYILYVSENTLEYNKPYKKRYGIVQNVFHNDEHQTKLHYEIELNRTNSKLEIVRLPVYVNDQRPDLMMEQIADKIGGILYPLVLQINDNGTIRAVLSNNEIQNRWKQLKPELQDYYEGPIAEGLFKITEEQLKNAAISLKKIKDSIFYAIFFFPLYDTFNNEKKLTFQMELSIFAEKPKLLYEVTLVLDPEISKSQKFIIKASGKCIDDKIIEEIENGEQISEGAKVIESHFNFIYKLNTKDNSIFSIYGEVEVKLARFNKRITFECYEQFN</sequence>
<dbReference type="EMBL" id="WKKH01000005">
    <property type="protein sequence ID" value="MRX75473.1"/>
    <property type="molecule type" value="Genomic_DNA"/>
</dbReference>
<organism evidence="1 2">
    <name type="scientific">Pedobacter petrophilus</name>
    <dbReference type="NCBI Taxonomy" id="1908241"/>
    <lineage>
        <taxon>Bacteria</taxon>
        <taxon>Pseudomonadati</taxon>
        <taxon>Bacteroidota</taxon>
        <taxon>Sphingobacteriia</taxon>
        <taxon>Sphingobacteriales</taxon>
        <taxon>Sphingobacteriaceae</taxon>
        <taxon>Pedobacter</taxon>
    </lineage>
</organism>
<reference evidence="1 2" key="1">
    <citation type="submission" date="2019-11" db="EMBL/GenBank/DDBJ databases">
        <title>Pedobacter petrophilus genome.</title>
        <authorList>
            <person name="Feldbauer M.J."/>
            <person name="Newman J.D."/>
        </authorList>
    </citation>
    <scope>NUCLEOTIDE SEQUENCE [LARGE SCALE GENOMIC DNA]</scope>
    <source>
        <strain evidence="1 2">LMG 29686</strain>
    </source>
</reference>
<dbReference type="Proteomes" id="UP000487757">
    <property type="component" value="Unassembled WGS sequence"/>
</dbReference>
<keyword evidence="2" id="KW-1185">Reference proteome</keyword>
<evidence type="ECO:0000313" key="2">
    <source>
        <dbReference type="Proteomes" id="UP000487757"/>
    </source>
</evidence>
<accession>A0A7K0FV31</accession>